<dbReference type="EMBL" id="JAPHNI010000492">
    <property type="protein sequence ID" value="KAJ8110511.1"/>
    <property type="molecule type" value="Genomic_DNA"/>
</dbReference>
<organism evidence="1 2">
    <name type="scientific">Boeremia exigua</name>
    <dbReference type="NCBI Taxonomy" id="749465"/>
    <lineage>
        <taxon>Eukaryota</taxon>
        <taxon>Fungi</taxon>
        <taxon>Dikarya</taxon>
        <taxon>Ascomycota</taxon>
        <taxon>Pezizomycotina</taxon>
        <taxon>Dothideomycetes</taxon>
        <taxon>Pleosporomycetidae</taxon>
        <taxon>Pleosporales</taxon>
        <taxon>Pleosporineae</taxon>
        <taxon>Didymellaceae</taxon>
        <taxon>Boeremia</taxon>
    </lineage>
</organism>
<dbReference type="Proteomes" id="UP001153331">
    <property type="component" value="Unassembled WGS sequence"/>
</dbReference>
<keyword evidence="2" id="KW-1185">Reference proteome</keyword>
<accession>A0ACC2I551</accession>
<proteinExistence type="predicted"/>
<gene>
    <name evidence="1" type="ORF">OPT61_g6667</name>
</gene>
<name>A0ACC2I551_9PLEO</name>
<evidence type="ECO:0000313" key="1">
    <source>
        <dbReference type="EMBL" id="KAJ8110511.1"/>
    </source>
</evidence>
<evidence type="ECO:0000313" key="2">
    <source>
        <dbReference type="Proteomes" id="UP001153331"/>
    </source>
</evidence>
<reference evidence="1" key="1">
    <citation type="submission" date="2022-11" db="EMBL/GenBank/DDBJ databases">
        <title>Genome Sequence of Boeremia exigua.</title>
        <authorList>
            <person name="Buettner E."/>
        </authorList>
    </citation>
    <scope>NUCLEOTIDE SEQUENCE</scope>
    <source>
        <strain evidence="1">CU02</strain>
    </source>
</reference>
<sequence>MAGLDGSAIAAILTGILALAGAIATAWMSGWNEQRTQARVNQKALAQYSVPLIIAAWDLTNWFYDILEEPNYNPERCAAYGDGWNSQFTSYLIGSYFAGVHIIREMTHFFAHINSKEVDQLKKLLWKIQDEFISMNYEGRESLEMRWFEGDILAAQEYMTEATHHSGKNMKDLETIGWLEFQKKHTPDSEPGAAKSAVYKVFEWYEDEFQRIVYRRYKYLYANKWPTRTNPQSYEKVLESLETEEEREKLKKEEELIRGEQLKYPHISVIVPDHRVRRLQHLLSDLVEVLDAFTTMKLNRPVRRCKMEAECDVSPSNNPLELVVENRIPCDCSSLECNPSQLDFEHRQLPVQRKKNHLPWRGSSGKPMRTEIRREDTSLEKRNIIEQSKV</sequence>
<protein>
    <submittedName>
        <fullName evidence="1">Uncharacterized protein</fullName>
    </submittedName>
</protein>
<comment type="caution">
    <text evidence="1">The sequence shown here is derived from an EMBL/GenBank/DDBJ whole genome shotgun (WGS) entry which is preliminary data.</text>
</comment>